<feature type="non-terminal residue" evidence="1">
    <location>
        <position position="1"/>
    </location>
</feature>
<accession>A0A8K0PAK3</accession>
<evidence type="ECO:0000313" key="1">
    <source>
        <dbReference type="EMBL" id="KAG8240111.1"/>
    </source>
</evidence>
<reference evidence="1" key="2">
    <citation type="submission" date="2017-10" db="EMBL/GenBank/DDBJ databases">
        <title>Ladona fulva Genome sequencing and assembly.</title>
        <authorList>
            <person name="Murali S."/>
            <person name="Richards S."/>
            <person name="Bandaranaike D."/>
            <person name="Bellair M."/>
            <person name="Blankenburg K."/>
            <person name="Chao H."/>
            <person name="Dinh H."/>
            <person name="Doddapaneni H."/>
            <person name="Dugan-Rocha S."/>
            <person name="Elkadiri S."/>
            <person name="Gnanaolivu R."/>
            <person name="Hernandez B."/>
            <person name="Skinner E."/>
            <person name="Javaid M."/>
            <person name="Lee S."/>
            <person name="Li M."/>
            <person name="Ming W."/>
            <person name="Munidasa M."/>
            <person name="Muniz J."/>
            <person name="Nguyen L."/>
            <person name="Hughes D."/>
            <person name="Osuji N."/>
            <person name="Pu L.-L."/>
            <person name="Puazo M."/>
            <person name="Qu C."/>
            <person name="Quiroz J."/>
            <person name="Raj R."/>
            <person name="Weissenberger G."/>
            <person name="Xin Y."/>
            <person name="Zou X."/>
            <person name="Han Y."/>
            <person name="Worley K."/>
            <person name="Muzny D."/>
            <person name="Gibbs R."/>
        </authorList>
    </citation>
    <scope>NUCLEOTIDE SEQUENCE</scope>
    <source>
        <strain evidence="1">Sampled in the wild</strain>
    </source>
</reference>
<keyword evidence="2" id="KW-1185">Reference proteome</keyword>
<organism evidence="1 2">
    <name type="scientific">Ladona fulva</name>
    <name type="common">Scarce chaser dragonfly</name>
    <name type="synonym">Libellula fulva</name>
    <dbReference type="NCBI Taxonomy" id="123851"/>
    <lineage>
        <taxon>Eukaryota</taxon>
        <taxon>Metazoa</taxon>
        <taxon>Ecdysozoa</taxon>
        <taxon>Arthropoda</taxon>
        <taxon>Hexapoda</taxon>
        <taxon>Insecta</taxon>
        <taxon>Pterygota</taxon>
        <taxon>Palaeoptera</taxon>
        <taxon>Odonata</taxon>
        <taxon>Epiprocta</taxon>
        <taxon>Anisoptera</taxon>
        <taxon>Libelluloidea</taxon>
        <taxon>Libellulidae</taxon>
        <taxon>Ladona</taxon>
    </lineage>
</organism>
<reference evidence="1" key="1">
    <citation type="submission" date="2013-04" db="EMBL/GenBank/DDBJ databases">
        <authorList>
            <person name="Qu J."/>
            <person name="Murali S.C."/>
            <person name="Bandaranaike D."/>
            <person name="Bellair M."/>
            <person name="Blankenburg K."/>
            <person name="Chao H."/>
            <person name="Dinh H."/>
            <person name="Doddapaneni H."/>
            <person name="Downs B."/>
            <person name="Dugan-Rocha S."/>
            <person name="Elkadiri S."/>
            <person name="Gnanaolivu R.D."/>
            <person name="Hernandez B."/>
            <person name="Javaid M."/>
            <person name="Jayaseelan J.C."/>
            <person name="Lee S."/>
            <person name="Li M."/>
            <person name="Ming W."/>
            <person name="Munidasa M."/>
            <person name="Muniz J."/>
            <person name="Nguyen L."/>
            <person name="Ongeri F."/>
            <person name="Osuji N."/>
            <person name="Pu L.-L."/>
            <person name="Puazo M."/>
            <person name="Qu C."/>
            <person name="Quiroz J."/>
            <person name="Raj R."/>
            <person name="Weissenberger G."/>
            <person name="Xin Y."/>
            <person name="Zou X."/>
            <person name="Han Y."/>
            <person name="Richards S."/>
            <person name="Worley K."/>
            <person name="Muzny D."/>
            <person name="Gibbs R."/>
        </authorList>
    </citation>
    <scope>NUCLEOTIDE SEQUENCE</scope>
    <source>
        <strain evidence="1">Sampled in the wild</strain>
    </source>
</reference>
<proteinExistence type="predicted"/>
<dbReference type="OrthoDB" id="6146839at2759"/>
<dbReference type="Proteomes" id="UP000792457">
    <property type="component" value="Unassembled WGS sequence"/>
</dbReference>
<sequence length="87" mass="10250">MASQTVTFLPPKVALVNGWIAYNLQNKLNKITQRRFRELVIDGLMDGYKKESQQRSGPKFDSPHLLRLTERHFPRQFQDKKHQPNCI</sequence>
<dbReference type="EMBL" id="KZ311510">
    <property type="protein sequence ID" value="KAG8240111.1"/>
    <property type="molecule type" value="Genomic_DNA"/>
</dbReference>
<comment type="caution">
    <text evidence="1">The sequence shown here is derived from an EMBL/GenBank/DDBJ whole genome shotgun (WGS) entry which is preliminary data.</text>
</comment>
<evidence type="ECO:0000313" key="2">
    <source>
        <dbReference type="Proteomes" id="UP000792457"/>
    </source>
</evidence>
<protein>
    <submittedName>
        <fullName evidence="1">Uncharacterized protein</fullName>
    </submittedName>
</protein>
<name>A0A8K0PAK3_LADFU</name>
<dbReference type="AlphaFoldDB" id="A0A8K0PAK3"/>
<gene>
    <name evidence="1" type="ORF">J437_LFUL019713</name>
</gene>